<dbReference type="Proteomes" id="UP000634136">
    <property type="component" value="Unassembled WGS sequence"/>
</dbReference>
<protein>
    <submittedName>
        <fullName evidence="1">Uncharacterized protein</fullName>
    </submittedName>
</protein>
<reference evidence="1" key="1">
    <citation type="submission" date="2020-09" db="EMBL/GenBank/DDBJ databases">
        <title>Genome-Enabled Discovery of Anthraquinone Biosynthesis in Senna tora.</title>
        <authorList>
            <person name="Kang S.-H."/>
            <person name="Pandey R.P."/>
            <person name="Lee C.-M."/>
            <person name="Sim J.-S."/>
            <person name="Jeong J.-T."/>
            <person name="Choi B.-S."/>
            <person name="Jung M."/>
            <person name="Ginzburg D."/>
            <person name="Zhao K."/>
            <person name="Won S.Y."/>
            <person name="Oh T.-J."/>
            <person name="Yu Y."/>
            <person name="Kim N.-H."/>
            <person name="Lee O.R."/>
            <person name="Lee T.-H."/>
            <person name="Bashyal P."/>
            <person name="Kim T.-S."/>
            <person name="Lee W.-H."/>
            <person name="Kawkins C."/>
            <person name="Kim C.-K."/>
            <person name="Kim J.S."/>
            <person name="Ahn B.O."/>
            <person name="Rhee S.Y."/>
            <person name="Sohng J.K."/>
        </authorList>
    </citation>
    <scope>NUCLEOTIDE SEQUENCE</scope>
    <source>
        <tissue evidence="1">Leaf</tissue>
    </source>
</reference>
<name>A0A835CHC6_9FABA</name>
<proteinExistence type="predicted"/>
<dbReference type="EMBL" id="JAAIUW010000003">
    <property type="protein sequence ID" value="KAF7839042.1"/>
    <property type="molecule type" value="Genomic_DNA"/>
</dbReference>
<organism evidence="1 2">
    <name type="scientific">Senna tora</name>
    <dbReference type="NCBI Taxonomy" id="362788"/>
    <lineage>
        <taxon>Eukaryota</taxon>
        <taxon>Viridiplantae</taxon>
        <taxon>Streptophyta</taxon>
        <taxon>Embryophyta</taxon>
        <taxon>Tracheophyta</taxon>
        <taxon>Spermatophyta</taxon>
        <taxon>Magnoliopsida</taxon>
        <taxon>eudicotyledons</taxon>
        <taxon>Gunneridae</taxon>
        <taxon>Pentapetalae</taxon>
        <taxon>rosids</taxon>
        <taxon>fabids</taxon>
        <taxon>Fabales</taxon>
        <taxon>Fabaceae</taxon>
        <taxon>Caesalpinioideae</taxon>
        <taxon>Cassia clade</taxon>
        <taxon>Senna</taxon>
    </lineage>
</organism>
<evidence type="ECO:0000313" key="2">
    <source>
        <dbReference type="Proteomes" id="UP000634136"/>
    </source>
</evidence>
<keyword evidence="2" id="KW-1185">Reference proteome</keyword>
<accession>A0A835CHC6</accession>
<gene>
    <name evidence="1" type="ORF">G2W53_007524</name>
</gene>
<dbReference type="AlphaFoldDB" id="A0A835CHC6"/>
<sequence>MAKPATLGFASEFIEIGNGDVKESRAVVGAVKVLGMEGVEVHGFLGLRVGGAVLGRHREGEEGSEGFGEGWGLGEIQREEERRVAVWVERKGGGTVVFEFWRCVAGNSGLSKGGEGERKRFTVFGRGGMARFWRADLGKEKSGRVEEVVAQFGAERGGLRFGGAEKTERRGEGYGVAPPGSQPRTIGIAASHHLARLKSGVRCGCG</sequence>
<evidence type="ECO:0000313" key="1">
    <source>
        <dbReference type="EMBL" id="KAF7839042.1"/>
    </source>
</evidence>
<comment type="caution">
    <text evidence="1">The sequence shown here is derived from an EMBL/GenBank/DDBJ whole genome shotgun (WGS) entry which is preliminary data.</text>
</comment>